<feature type="repeat" description="TPR" evidence="1">
    <location>
        <begin position="280"/>
        <end position="313"/>
    </location>
</feature>
<dbReference type="InterPro" id="IPR038765">
    <property type="entry name" value="Papain-like_cys_pep_sf"/>
</dbReference>
<keyword evidence="2" id="KW-0732">Signal</keyword>
<gene>
    <name evidence="3" type="ORF">IU514_11205</name>
</gene>
<feature type="signal peptide" evidence="2">
    <location>
        <begin position="1"/>
        <end position="22"/>
    </location>
</feature>
<dbReference type="PANTHER" id="PTHR44395">
    <property type="match status" value="1"/>
</dbReference>
<organism evidence="3 4">
    <name type="scientific">Lysobacter niastensis</name>
    <dbReference type="NCBI Taxonomy" id="380629"/>
    <lineage>
        <taxon>Bacteria</taxon>
        <taxon>Pseudomonadati</taxon>
        <taxon>Pseudomonadota</taxon>
        <taxon>Gammaproteobacteria</taxon>
        <taxon>Lysobacterales</taxon>
        <taxon>Lysobacteraceae</taxon>
        <taxon>Lysobacter</taxon>
    </lineage>
</organism>
<name>A0ABS0BAC0_9GAMM</name>
<proteinExistence type="predicted"/>
<dbReference type="Pfam" id="PF14559">
    <property type="entry name" value="TPR_19"/>
    <property type="match status" value="1"/>
</dbReference>
<sequence>MFTWLIALALAASAPATTPAPAPGPDAVAVAAPPAQVMALPPELRERVHREVLKGAPSQTQRLERLAHFMFDAQSGLGMDYREDATYAVEQAYATRTANCLAFTMLFLALAREVGLDAYPQEIRETLSWREDADIVYRNNHINAAVRIGARGYVVDVAGGSVIARDDPVPVSDARLLSHYYNNLAVELLARGQAEAAAQQMTRALELDPAYAPHWSNAGVIRLRTGDAVSARQAYDRALALEPDEPGALFNMAGLANRIGDRRLEAEYRQRLERVQRKDPFHHVLQAMQYERAGDYAQAIRHYRRAIRLYPDEHRFYSALARAYLHNDEPRRAAKALARALALSDGATRAAYRAELDRLRHASN</sequence>
<comment type="caution">
    <text evidence="3">The sequence shown here is derived from an EMBL/GenBank/DDBJ whole genome shotgun (WGS) entry which is preliminary data.</text>
</comment>
<dbReference type="InterPro" id="IPR019734">
    <property type="entry name" value="TPR_rpt"/>
</dbReference>
<dbReference type="RefSeq" id="WP_194931209.1">
    <property type="nucleotide sequence ID" value="NZ_JADLZT010000006.1"/>
</dbReference>
<feature type="repeat" description="TPR" evidence="1">
    <location>
        <begin position="212"/>
        <end position="245"/>
    </location>
</feature>
<protein>
    <submittedName>
        <fullName evidence="3">Tetratricopeptide repeat protein</fullName>
    </submittedName>
</protein>
<dbReference type="EMBL" id="JADLZT010000006">
    <property type="protein sequence ID" value="MBF6024597.1"/>
    <property type="molecule type" value="Genomic_DNA"/>
</dbReference>
<evidence type="ECO:0000256" key="1">
    <source>
        <dbReference type="PROSITE-ProRule" id="PRU00339"/>
    </source>
</evidence>
<dbReference type="InterPro" id="IPR011990">
    <property type="entry name" value="TPR-like_helical_dom_sf"/>
</dbReference>
<feature type="chain" id="PRO_5045204248" evidence="2">
    <location>
        <begin position="23"/>
        <end position="364"/>
    </location>
</feature>
<dbReference type="SUPFAM" id="SSF54001">
    <property type="entry name" value="Cysteine proteinases"/>
    <property type="match status" value="1"/>
</dbReference>
<dbReference type="SUPFAM" id="SSF48452">
    <property type="entry name" value="TPR-like"/>
    <property type="match status" value="1"/>
</dbReference>
<evidence type="ECO:0000313" key="3">
    <source>
        <dbReference type="EMBL" id="MBF6024597.1"/>
    </source>
</evidence>
<accession>A0ABS0BAC0</accession>
<dbReference type="Gene3D" id="1.25.40.10">
    <property type="entry name" value="Tetratricopeptide repeat domain"/>
    <property type="match status" value="2"/>
</dbReference>
<keyword evidence="4" id="KW-1185">Reference proteome</keyword>
<evidence type="ECO:0000256" key="2">
    <source>
        <dbReference type="SAM" id="SignalP"/>
    </source>
</evidence>
<dbReference type="PANTHER" id="PTHR44395:SF1">
    <property type="entry name" value="PROTEIN O-MANNOSYL-TRANSFERASE TMTC3"/>
    <property type="match status" value="1"/>
</dbReference>
<reference evidence="3 4" key="1">
    <citation type="submission" date="2020-11" db="EMBL/GenBank/DDBJ databases">
        <title>Draft Genome Sequence and Secondary Metabolite Biosynthetic Potential of the Lysobacter niastensis Type strain DSM 18481.</title>
        <authorList>
            <person name="Turrini P."/>
            <person name="Artuso I."/>
            <person name="Tescari M."/>
            <person name="Lugli G.A."/>
            <person name="Frangipani E."/>
            <person name="Ventura M."/>
            <person name="Visca P."/>
        </authorList>
    </citation>
    <scope>NUCLEOTIDE SEQUENCE [LARGE SCALE GENOMIC DNA]</scope>
    <source>
        <strain evidence="3 4">DSM 18481</strain>
    </source>
</reference>
<dbReference type="Proteomes" id="UP001429984">
    <property type="component" value="Unassembled WGS sequence"/>
</dbReference>
<dbReference type="PROSITE" id="PS50005">
    <property type="entry name" value="TPR"/>
    <property type="match status" value="3"/>
</dbReference>
<keyword evidence="1" id="KW-0802">TPR repeat</keyword>
<dbReference type="Pfam" id="PF13432">
    <property type="entry name" value="TPR_16"/>
    <property type="match status" value="1"/>
</dbReference>
<feature type="repeat" description="TPR" evidence="1">
    <location>
        <begin position="178"/>
        <end position="211"/>
    </location>
</feature>
<dbReference type="SMART" id="SM00028">
    <property type="entry name" value="TPR"/>
    <property type="match status" value="4"/>
</dbReference>
<evidence type="ECO:0000313" key="4">
    <source>
        <dbReference type="Proteomes" id="UP001429984"/>
    </source>
</evidence>